<accession>A0A0M2NJ28</accession>
<comment type="subcellular location">
    <subcellularLocation>
        <location evidence="1">Encapsulin nanocompartment</location>
    </subcellularLocation>
</comment>
<dbReference type="PATRIC" id="fig|270498.16.peg.2985"/>
<dbReference type="OrthoDB" id="2922at2"/>
<dbReference type="InterPro" id="IPR007544">
    <property type="entry name" value="ENCAP"/>
</dbReference>
<gene>
    <name evidence="5" type="ORF">CHK_2034</name>
</gene>
<reference evidence="5 6" key="1">
    <citation type="submission" date="2015-04" db="EMBL/GenBank/DDBJ databases">
        <title>Draft genome sequence of bacteremic isolate Catabacter hongkongensis type strain HKU16T.</title>
        <authorList>
            <person name="Lau S.K."/>
            <person name="Teng J.L."/>
            <person name="Huang Y."/>
            <person name="Curreem S.O."/>
            <person name="Tsui S.K."/>
            <person name="Woo P.C."/>
        </authorList>
    </citation>
    <scope>NUCLEOTIDE SEQUENCE [LARGE SCALE GENOMIC DNA]</scope>
    <source>
        <strain evidence="5 6">HKU16</strain>
    </source>
</reference>
<sequence>MDYLSRDSAPFSEEFWGRIDDTIVDSASRILIGRRFLTLYGPLGAGAQSINIDSAKKAENFADGIVTTGGRQYTEIPQVYDDFFLLWRDIEAGDKDGYPVDLSSAMAAAEEVARREDKLVFFGNKSVGVAGLLNAPGANKIKRSDWSTGENAFTDVAKGIATLDEKGYIGRYALVLSPDLYLDLQRIQPGTGLMEIDRVSRMVDGRVFRAPVLGMNKAVLVCCEPQYMDLVLGQDMTTAYLELVDLNHHLRVLETVLPRIKRQDAIVVYD</sequence>
<keyword evidence="3" id="KW-1284">Encapsulin nanocompartment</keyword>
<dbReference type="Proteomes" id="UP000034076">
    <property type="component" value="Unassembled WGS sequence"/>
</dbReference>
<dbReference type="Gene3D" id="3.30.2400.30">
    <property type="match status" value="1"/>
</dbReference>
<keyword evidence="5" id="KW-0560">Oxidoreductase</keyword>
<dbReference type="PANTHER" id="PTHR37165">
    <property type="entry name" value="PEPTIDASE U56 FAMILY"/>
    <property type="match status" value="1"/>
</dbReference>
<dbReference type="GO" id="GO:0004601">
    <property type="term" value="F:peroxidase activity"/>
    <property type="evidence" value="ECO:0007669"/>
    <property type="project" value="UniProtKB-KW"/>
</dbReference>
<comment type="caution">
    <text evidence="5">The sequence shown here is derived from an EMBL/GenBank/DDBJ whole genome shotgun (WGS) entry which is preliminary data.</text>
</comment>
<dbReference type="RefSeq" id="WP_046443890.1">
    <property type="nucleotide sequence ID" value="NZ_JAXDTA010000006.1"/>
</dbReference>
<comment type="similarity">
    <text evidence="2">Belongs to the encapsulin family. Family 1 subfamily.</text>
</comment>
<keyword evidence="6" id="KW-1185">Reference proteome</keyword>
<evidence type="ECO:0000256" key="4">
    <source>
        <dbReference type="ARBA" id="ARBA00050023"/>
    </source>
</evidence>
<keyword evidence="5" id="KW-0575">Peroxidase</keyword>
<protein>
    <recommendedName>
        <fullName evidence="4">Type 1 encapsulin shell protein</fullName>
    </recommendedName>
</protein>
<proteinExistence type="inferred from homology"/>
<dbReference type="InterPro" id="IPR051429">
    <property type="entry name" value="Encapsulin_nc"/>
</dbReference>
<dbReference type="NCBIfam" id="NF041155">
    <property type="entry name" value="encap_f1"/>
    <property type="match status" value="1"/>
</dbReference>
<dbReference type="PIRSF" id="PIRSF019254">
    <property type="entry name" value="CFP29"/>
    <property type="match status" value="1"/>
</dbReference>
<evidence type="ECO:0000256" key="2">
    <source>
        <dbReference type="ARBA" id="ARBA00033743"/>
    </source>
</evidence>
<dbReference type="PANTHER" id="PTHR37165:SF1">
    <property type="entry name" value="TYPE 1 ENCAPSULIN SHELL PROTEIN"/>
    <property type="match status" value="1"/>
</dbReference>
<dbReference type="STRING" id="270498.CHK_2034"/>
<evidence type="ECO:0000313" key="5">
    <source>
        <dbReference type="EMBL" id="KKI50442.1"/>
    </source>
</evidence>
<evidence type="ECO:0000256" key="3">
    <source>
        <dbReference type="ARBA" id="ARBA00033787"/>
    </source>
</evidence>
<evidence type="ECO:0000313" key="6">
    <source>
        <dbReference type="Proteomes" id="UP000034076"/>
    </source>
</evidence>
<evidence type="ECO:0000256" key="1">
    <source>
        <dbReference type="ARBA" id="ARBA00033738"/>
    </source>
</evidence>
<dbReference type="EMBL" id="LAYJ01000111">
    <property type="protein sequence ID" value="KKI50442.1"/>
    <property type="molecule type" value="Genomic_DNA"/>
</dbReference>
<dbReference type="AlphaFoldDB" id="A0A0M2NJ28"/>
<organism evidence="5 6">
    <name type="scientific">Christensenella hongkongensis</name>
    <dbReference type="NCBI Taxonomy" id="270498"/>
    <lineage>
        <taxon>Bacteria</taxon>
        <taxon>Bacillati</taxon>
        <taxon>Bacillota</taxon>
        <taxon>Clostridia</taxon>
        <taxon>Christensenellales</taxon>
        <taxon>Christensenellaceae</taxon>
        <taxon>Christensenella</taxon>
    </lineage>
</organism>
<dbReference type="Gene3D" id="3.30.2320.10">
    <property type="entry name" value="hypothetical protein PF0899 domain"/>
    <property type="match status" value="1"/>
</dbReference>
<name>A0A0M2NJ28_9FIRM</name>
<dbReference type="Pfam" id="PF04454">
    <property type="entry name" value="Linocin_M18"/>
    <property type="match status" value="1"/>
</dbReference>
<dbReference type="GO" id="GO:0140737">
    <property type="term" value="C:encapsulin nanocompartment"/>
    <property type="evidence" value="ECO:0007669"/>
    <property type="project" value="UniProtKB-SubCell"/>
</dbReference>